<keyword evidence="2" id="KW-1185">Reference proteome</keyword>
<dbReference type="STRING" id="1476583.DEIPH_ctg060orf0025"/>
<dbReference type="PATRIC" id="fig|1476583.3.peg.3036"/>
<accession>A0A016QLS5</accession>
<dbReference type="AlphaFoldDB" id="A0A016QLS5"/>
<comment type="caution">
    <text evidence="1">The sequence shown here is derived from an EMBL/GenBank/DDBJ whole genome shotgun (WGS) entry which is preliminary data.</text>
</comment>
<name>A0A016QLS5_9DEIO</name>
<evidence type="ECO:0000313" key="1">
    <source>
        <dbReference type="EMBL" id="EYB66946.1"/>
    </source>
</evidence>
<sequence>MHGFVTDNILNGDWQGFAKDVIGKYASEYLNQLGEFMGVGALNNYTEALNEALRQDYSTFRRFMYGSVNDIMKNRRDVNAGFAKDTAGGIAQTAINTNPNLALSNRTARLQDAIEAAQNLDNVYKAKKAQDEANKALEANIAPALATATDIVGVPGQEGKADKFARDAATAISEREVSEVQVRLGTEQMKQSTTFSVAILNQLGELVQQQVMTNNQLMLERRQREEDMLTAEEELNREIEGVAQENMDAAVQAGKSIMSTYANAGEVFGGGGETVDFKGVVP</sequence>
<gene>
    <name evidence="1" type="ORF">DEIPH_ctg060orf0025</name>
</gene>
<dbReference type="EMBL" id="JHAC01000058">
    <property type="protein sequence ID" value="EYB66946.1"/>
    <property type="molecule type" value="Genomic_DNA"/>
</dbReference>
<organism evidence="1 2">
    <name type="scientific">Deinococcus phoenicis</name>
    <dbReference type="NCBI Taxonomy" id="1476583"/>
    <lineage>
        <taxon>Bacteria</taxon>
        <taxon>Thermotogati</taxon>
        <taxon>Deinococcota</taxon>
        <taxon>Deinococci</taxon>
        <taxon>Deinococcales</taxon>
        <taxon>Deinococcaceae</taxon>
        <taxon>Deinococcus</taxon>
    </lineage>
</organism>
<evidence type="ECO:0000313" key="2">
    <source>
        <dbReference type="Proteomes" id="UP000020492"/>
    </source>
</evidence>
<protein>
    <submittedName>
        <fullName evidence="1">Uncharacterized protein</fullName>
    </submittedName>
</protein>
<proteinExistence type="predicted"/>
<dbReference type="Proteomes" id="UP000020492">
    <property type="component" value="Unassembled WGS sequence"/>
</dbReference>
<reference evidence="1 2" key="1">
    <citation type="submission" date="2014-03" db="EMBL/GenBank/DDBJ databases">
        <title>Draft genome sequence of Deinococcus phoenicis 1P10ME.</title>
        <authorList>
            <person name="Stepanov V.G."/>
            <person name="Vaishampayan P."/>
            <person name="Venkateswaran K."/>
            <person name="Fox G.E."/>
        </authorList>
    </citation>
    <scope>NUCLEOTIDE SEQUENCE [LARGE SCALE GENOMIC DNA]</scope>
    <source>
        <strain evidence="1 2">1P10ME</strain>
    </source>
</reference>